<dbReference type="AlphaFoldDB" id="A0A7W8GB57"/>
<evidence type="ECO:0000256" key="1">
    <source>
        <dbReference type="SAM" id="Phobius"/>
    </source>
</evidence>
<keyword evidence="1" id="KW-1133">Transmembrane helix</keyword>
<feature type="transmembrane region" description="Helical" evidence="1">
    <location>
        <begin position="180"/>
        <end position="201"/>
    </location>
</feature>
<keyword evidence="1" id="KW-0472">Membrane</keyword>
<reference evidence="2 3" key="1">
    <citation type="submission" date="2020-08" db="EMBL/GenBank/DDBJ databases">
        <title>Genomic Encyclopedia of Type Strains, Phase IV (KMG-IV): sequencing the most valuable type-strain genomes for metagenomic binning, comparative biology and taxonomic classification.</title>
        <authorList>
            <person name="Goeker M."/>
        </authorList>
    </citation>
    <scope>NUCLEOTIDE SEQUENCE [LARGE SCALE GENOMIC DNA]</scope>
    <source>
        <strain evidence="2 3">DSM 103462</strain>
    </source>
</reference>
<dbReference type="RefSeq" id="WP_184661231.1">
    <property type="nucleotide sequence ID" value="NZ_CP031518.1"/>
</dbReference>
<name>A0A7W8GB57_9SPIR</name>
<evidence type="ECO:0000313" key="2">
    <source>
        <dbReference type="EMBL" id="MBB5227212.1"/>
    </source>
</evidence>
<dbReference type="Proteomes" id="UP000518887">
    <property type="component" value="Unassembled WGS sequence"/>
</dbReference>
<accession>A0A7W8GB57</accession>
<evidence type="ECO:0000313" key="3">
    <source>
        <dbReference type="Proteomes" id="UP000518887"/>
    </source>
</evidence>
<organism evidence="2 3">
    <name type="scientific">Treponema ruminis</name>
    <dbReference type="NCBI Taxonomy" id="744515"/>
    <lineage>
        <taxon>Bacteria</taxon>
        <taxon>Pseudomonadati</taxon>
        <taxon>Spirochaetota</taxon>
        <taxon>Spirochaetia</taxon>
        <taxon>Spirochaetales</taxon>
        <taxon>Treponemataceae</taxon>
        <taxon>Treponema</taxon>
    </lineage>
</organism>
<dbReference type="EMBL" id="JACHFQ010000009">
    <property type="protein sequence ID" value="MBB5227212.1"/>
    <property type="molecule type" value="Genomic_DNA"/>
</dbReference>
<gene>
    <name evidence="2" type="ORF">HNP76_002610</name>
</gene>
<keyword evidence="3" id="KW-1185">Reference proteome</keyword>
<comment type="caution">
    <text evidence="2">The sequence shown here is derived from an EMBL/GenBank/DDBJ whole genome shotgun (WGS) entry which is preliminary data.</text>
</comment>
<protein>
    <submittedName>
        <fullName evidence="2">Uncharacterized protein</fullName>
    </submittedName>
</protein>
<proteinExistence type="predicted"/>
<keyword evidence="1" id="KW-0812">Transmembrane</keyword>
<sequence>MKGIFSRIFAILSLSILLSLPGYAENLQLVMPKIIYIGDTVEIRYIFHSEAKIFGGDFAESPSAFLNLNTDYDFFKANAADFAVTKASLEKINAEYTLTMTVIPWKTGYLQIPPFNLNSLVNSSLDFSRSIAGSRSSMAITFTPFIISLSPIEVKSLLAKSGNKNFMPQSAPLVMSGTTAFLVILAIISLIVFSALLFILMHIPKVASFIKNISYLYSLKKNSRKSIKSLIKLQKESGHIASDKDFAEKIQHIIRNFLNRRFDCDFSSISTSKLYAEFIAISGGSLDSHQEDTVEKLLAIFSRLEYIRFAREGKFLSESENGGTSERLAQIQNSIQLIEDFDMEAEE</sequence>